<dbReference type="InterPro" id="IPR002125">
    <property type="entry name" value="CMP_dCMP_dom"/>
</dbReference>
<feature type="binding site" evidence="17">
    <location>
        <position position="154"/>
    </location>
    <ligand>
        <name>NADP(+)</name>
        <dbReference type="ChEBI" id="CHEBI:58349"/>
    </ligand>
</feature>
<evidence type="ECO:0000256" key="13">
    <source>
        <dbReference type="ARBA" id="ARBA00049861"/>
    </source>
</evidence>
<dbReference type="AlphaFoldDB" id="A0A4U8QBM5"/>
<keyword evidence="6 15" id="KW-0686">Riboflavin biosynthesis</keyword>
<dbReference type="FunFam" id="3.40.140.10:FF:000025">
    <property type="entry name" value="Riboflavin biosynthesis protein RibD"/>
    <property type="match status" value="1"/>
</dbReference>
<dbReference type="Proteomes" id="UP000306509">
    <property type="component" value="Unassembled WGS sequence"/>
</dbReference>
<dbReference type="RefSeq" id="WP_138002108.1">
    <property type="nucleotide sequence ID" value="NZ_QGQD01000031.1"/>
</dbReference>
<keyword evidence="9 15" id="KW-0862">Zinc</keyword>
<comment type="pathway">
    <text evidence="2 15">Cofactor biosynthesis; riboflavin biosynthesis; 5-amino-6-(D-ribitylamino)uracil from GTP: step 2/4.</text>
</comment>
<comment type="function">
    <text evidence="1 15">Converts 2,5-diamino-6-(ribosylamino)-4(3h)-pyrimidinone 5'-phosphate into 5-amino-6-(ribosylamino)-2,4(1h,3h)-pyrimidinedione 5'-phosphate.</text>
</comment>
<dbReference type="CDD" id="cd01284">
    <property type="entry name" value="Riboflavin_deaminase-reductase"/>
    <property type="match status" value="1"/>
</dbReference>
<dbReference type="GO" id="GO:0009231">
    <property type="term" value="P:riboflavin biosynthetic process"/>
    <property type="evidence" value="ECO:0007669"/>
    <property type="project" value="UniProtKB-UniPathway"/>
</dbReference>
<dbReference type="NCBIfam" id="TIGR00326">
    <property type="entry name" value="eubact_ribD"/>
    <property type="match status" value="1"/>
</dbReference>
<reference evidence="20 21" key="1">
    <citation type="journal article" date="2019" name="Anaerobe">
        <title>Detection of Robinsoniella peoriensis in multiple bone samples of a trauma patient.</title>
        <authorList>
            <person name="Schrottner P."/>
            <person name="Hartwich K."/>
            <person name="Bunk B."/>
            <person name="Schober I."/>
            <person name="Helbig S."/>
            <person name="Rudolph W.W."/>
            <person name="Gunzer F."/>
        </authorList>
    </citation>
    <scope>NUCLEOTIDE SEQUENCE [LARGE SCALE GENOMIC DNA]</scope>
    <source>
        <strain evidence="20 21">DSM 106044</strain>
    </source>
</reference>
<dbReference type="PROSITE" id="PS51747">
    <property type="entry name" value="CYT_DCMP_DEAMINASES_2"/>
    <property type="match status" value="1"/>
</dbReference>
<dbReference type="Gene3D" id="3.40.430.10">
    <property type="entry name" value="Dihydrofolate Reductase, subunit A"/>
    <property type="match status" value="1"/>
</dbReference>
<feature type="binding site" evidence="18">
    <location>
        <position position="75"/>
    </location>
    <ligand>
        <name>Zn(2+)</name>
        <dbReference type="ChEBI" id="CHEBI:29105"/>
        <note>catalytic</note>
    </ligand>
</feature>
<dbReference type="Pfam" id="PF01872">
    <property type="entry name" value="RibD_C"/>
    <property type="match status" value="1"/>
</dbReference>
<evidence type="ECO:0000313" key="20">
    <source>
        <dbReference type="EMBL" id="TLD01683.1"/>
    </source>
</evidence>
<name>A0A4U8QBM5_9FIRM</name>
<evidence type="ECO:0000256" key="7">
    <source>
        <dbReference type="ARBA" id="ARBA00022723"/>
    </source>
</evidence>
<dbReference type="GO" id="GO:0008835">
    <property type="term" value="F:diaminohydroxyphosphoribosylaminopyrimidine deaminase activity"/>
    <property type="evidence" value="ECO:0007669"/>
    <property type="project" value="UniProtKB-EC"/>
</dbReference>
<feature type="binding site" evidence="17">
    <location>
        <position position="294"/>
    </location>
    <ligand>
        <name>substrate</name>
    </ligand>
</feature>
<dbReference type="PIRSF" id="PIRSF006769">
    <property type="entry name" value="RibD"/>
    <property type="match status" value="1"/>
</dbReference>
<dbReference type="EC" id="1.1.1.193" evidence="15"/>
<evidence type="ECO:0000256" key="14">
    <source>
        <dbReference type="ARBA" id="ARBA00049886"/>
    </source>
</evidence>
<dbReference type="InterPro" id="IPR050765">
    <property type="entry name" value="Riboflavin_Biosynth_HTPR"/>
</dbReference>
<evidence type="ECO:0000256" key="16">
    <source>
        <dbReference type="PIRSR" id="PIRSR006769-1"/>
    </source>
</evidence>
<evidence type="ECO:0000259" key="19">
    <source>
        <dbReference type="PROSITE" id="PS51747"/>
    </source>
</evidence>
<dbReference type="EMBL" id="QGQD01000031">
    <property type="protein sequence ID" value="TLD01683.1"/>
    <property type="molecule type" value="Genomic_DNA"/>
</dbReference>
<feature type="binding site" evidence="18">
    <location>
        <position position="84"/>
    </location>
    <ligand>
        <name>Zn(2+)</name>
        <dbReference type="ChEBI" id="CHEBI:29105"/>
        <note>catalytic</note>
    </ligand>
</feature>
<feature type="binding site" evidence="17">
    <location>
        <position position="204"/>
    </location>
    <ligand>
        <name>substrate</name>
    </ligand>
</feature>
<dbReference type="SUPFAM" id="SSF53597">
    <property type="entry name" value="Dihydrofolate reductase-like"/>
    <property type="match status" value="1"/>
</dbReference>
<dbReference type="InterPro" id="IPR016193">
    <property type="entry name" value="Cytidine_deaminase-like"/>
</dbReference>
<dbReference type="PANTHER" id="PTHR38011">
    <property type="entry name" value="DIHYDROFOLATE REDUCTASE FAMILY PROTEIN (AFU_ORTHOLOGUE AFUA_8G06820)"/>
    <property type="match status" value="1"/>
</dbReference>
<evidence type="ECO:0000256" key="9">
    <source>
        <dbReference type="ARBA" id="ARBA00022833"/>
    </source>
</evidence>
<comment type="pathway">
    <text evidence="3 15">Cofactor biosynthesis; riboflavin biosynthesis; 5-amino-6-(D-ribitylamino)uracil from GTP: step 3/4.</text>
</comment>
<evidence type="ECO:0000256" key="2">
    <source>
        <dbReference type="ARBA" id="ARBA00004882"/>
    </source>
</evidence>
<evidence type="ECO:0000256" key="6">
    <source>
        <dbReference type="ARBA" id="ARBA00022619"/>
    </source>
</evidence>
<keyword evidence="8 15" id="KW-0378">Hydrolase</keyword>
<dbReference type="Pfam" id="PF00383">
    <property type="entry name" value="dCMP_cyt_deam_1"/>
    <property type="match status" value="1"/>
</dbReference>
<evidence type="ECO:0000256" key="18">
    <source>
        <dbReference type="PIRSR" id="PIRSR006769-3"/>
    </source>
</evidence>
<evidence type="ECO:0000256" key="11">
    <source>
        <dbReference type="ARBA" id="ARBA00023002"/>
    </source>
</evidence>
<keyword evidence="21" id="KW-1185">Reference proteome</keyword>
<accession>A0A4U8QBM5</accession>
<evidence type="ECO:0000256" key="4">
    <source>
        <dbReference type="ARBA" id="ARBA00005259"/>
    </source>
</evidence>
<dbReference type="UniPathway" id="UPA00275">
    <property type="reaction ID" value="UER00401"/>
</dbReference>
<evidence type="ECO:0000256" key="10">
    <source>
        <dbReference type="ARBA" id="ARBA00022857"/>
    </source>
</evidence>
<comment type="caution">
    <text evidence="20">The sequence shown here is derived from an EMBL/GenBank/DDBJ whole genome shotgun (WGS) entry which is preliminary data.</text>
</comment>
<keyword evidence="10 15" id="KW-0521">NADP</keyword>
<feature type="binding site" evidence="17">
    <location>
        <position position="221"/>
    </location>
    <ligand>
        <name>NADP(+)</name>
        <dbReference type="ChEBI" id="CHEBI:58349"/>
    </ligand>
</feature>
<comment type="cofactor">
    <cofactor evidence="15 18">
        <name>Zn(2+)</name>
        <dbReference type="ChEBI" id="CHEBI:29105"/>
    </cofactor>
    <text evidence="15 18">Binds 1 zinc ion.</text>
</comment>
<comment type="catalytic activity">
    <reaction evidence="13 15">
        <text>5-amino-6-(5-phospho-D-ribitylamino)uracil + NADP(+) = 5-amino-6-(5-phospho-D-ribosylamino)uracil + NADPH + H(+)</text>
        <dbReference type="Rhea" id="RHEA:17845"/>
        <dbReference type="ChEBI" id="CHEBI:15378"/>
        <dbReference type="ChEBI" id="CHEBI:57783"/>
        <dbReference type="ChEBI" id="CHEBI:58349"/>
        <dbReference type="ChEBI" id="CHEBI:58421"/>
        <dbReference type="ChEBI" id="CHEBI:58453"/>
        <dbReference type="EC" id="1.1.1.193"/>
    </reaction>
</comment>
<feature type="binding site" evidence="17">
    <location>
        <position position="207"/>
    </location>
    <ligand>
        <name>substrate</name>
    </ligand>
</feature>
<comment type="similarity">
    <text evidence="5 15">In the C-terminal section; belongs to the HTP reductase family.</text>
</comment>
<feature type="binding site" evidence="17">
    <location>
        <begin position="296"/>
        <end position="302"/>
    </location>
    <ligand>
        <name>NADP(+)</name>
        <dbReference type="ChEBI" id="CHEBI:58349"/>
    </ligand>
</feature>
<evidence type="ECO:0000256" key="5">
    <source>
        <dbReference type="ARBA" id="ARBA00007417"/>
    </source>
</evidence>
<feature type="binding site" evidence="18">
    <location>
        <position position="50"/>
    </location>
    <ligand>
        <name>Zn(2+)</name>
        <dbReference type="ChEBI" id="CHEBI:29105"/>
        <note>catalytic</note>
    </ligand>
</feature>
<dbReference type="EC" id="3.5.4.26" evidence="15"/>
<keyword evidence="7 15" id="KW-0479">Metal-binding</keyword>
<evidence type="ECO:0000256" key="12">
    <source>
        <dbReference type="ARBA" id="ARBA00023268"/>
    </source>
</evidence>
<dbReference type="InterPro" id="IPR002734">
    <property type="entry name" value="RibDG_C"/>
</dbReference>
<evidence type="ECO:0000256" key="8">
    <source>
        <dbReference type="ARBA" id="ARBA00022801"/>
    </source>
</evidence>
<feature type="active site" description="Proton donor" evidence="16">
    <location>
        <position position="52"/>
    </location>
</feature>
<keyword evidence="11 15" id="KW-0560">Oxidoreductase</keyword>
<evidence type="ECO:0000256" key="1">
    <source>
        <dbReference type="ARBA" id="ARBA00002151"/>
    </source>
</evidence>
<feature type="domain" description="CMP/dCMP-type deaminase" evidence="19">
    <location>
        <begin position="1"/>
        <end position="123"/>
    </location>
</feature>
<dbReference type="SUPFAM" id="SSF53927">
    <property type="entry name" value="Cytidine deaminase-like"/>
    <property type="match status" value="1"/>
</dbReference>
<dbReference type="InterPro" id="IPR024072">
    <property type="entry name" value="DHFR-like_dom_sf"/>
</dbReference>
<evidence type="ECO:0000256" key="3">
    <source>
        <dbReference type="ARBA" id="ARBA00004910"/>
    </source>
</evidence>
<dbReference type="PROSITE" id="PS00903">
    <property type="entry name" value="CYT_DCMP_DEAMINASES_1"/>
    <property type="match status" value="1"/>
</dbReference>
<dbReference type="GO" id="GO:0008703">
    <property type="term" value="F:5-amino-6-(5-phosphoribosylamino)uracil reductase activity"/>
    <property type="evidence" value="ECO:0007669"/>
    <property type="project" value="UniProtKB-EC"/>
</dbReference>
<dbReference type="InterPro" id="IPR004794">
    <property type="entry name" value="Eubact_RibD"/>
</dbReference>
<evidence type="ECO:0000256" key="17">
    <source>
        <dbReference type="PIRSR" id="PIRSR006769-2"/>
    </source>
</evidence>
<comment type="similarity">
    <text evidence="4 15">In the N-terminal section; belongs to the cytidine and deoxycytidylate deaminase family.</text>
</comment>
<dbReference type="GO" id="GO:0050661">
    <property type="term" value="F:NADP binding"/>
    <property type="evidence" value="ECO:0007669"/>
    <property type="project" value="InterPro"/>
</dbReference>
<protein>
    <recommendedName>
        <fullName evidence="15">Riboflavin biosynthesis protein RibD</fullName>
    </recommendedName>
    <domain>
        <recommendedName>
            <fullName evidence="15">Diaminohydroxyphosphoribosylaminopyrimidine deaminase</fullName>
            <shortName evidence="15">DRAP deaminase</shortName>
            <ecNumber evidence="15">3.5.4.26</ecNumber>
        </recommendedName>
        <alternativeName>
            <fullName evidence="15">Riboflavin-specific deaminase</fullName>
        </alternativeName>
    </domain>
    <domain>
        <recommendedName>
            <fullName evidence="15">5-amino-6-(5-phosphoribosylamino)uracil reductase</fullName>
            <ecNumber evidence="15">1.1.1.193</ecNumber>
        </recommendedName>
        <alternativeName>
            <fullName evidence="15">HTP reductase</fullName>
        </alternativeName>
    </domain>
</protein>
<gene>
    <name evidence="20" type="primary">ribD</name>
    <name evidence="20" type="ORF">DSM106044_01388</name>
</gene>
<feature type="binding site" evidence="17">
    <location>
        <position position="200"/>
    </location>
    <ligand>
        <name>NADP(+)</name>
        <dbReference type="ChEBI" id="CHEBI:58349"/>
    </ligand>
</feature>
<keyword evidence="12" id="KW-0511">Multifunctional enzyme</keyword>
<feature type="binding site" evidence="17">
    <location>
        <position position="170"/>
    </location>
    <ligand>
        <name>NADP(+)</name>
        <dbReference type="ChEBI" id="CHEBI:58349"/>
    </ligand>
</feature>
<organism evidence="20 21">
    <name type="scientific">Robinsoniella peoriensis</name>
    <dbReference type="NCBI Taxonomy" id="180332"/>
    <lineage>
        <taxon>Bacteria</taxon>
        <taxon>Bacillati</taxon>
        <taxon>Bacillota</taxon>
        <taxon>Clostridia</taxon>
        <taxon>Lachnospirales</taxon>
        <taxon>Lachnospiraceae</taxon>
        <taxon>Robinsoniella</taxon>
    </lineage>
</organism>
<proteinExistence type="inferred from homology"/>
<feature type="binding site" evidence="17">
    <location>
        <position position="196"/>
    </location>
    <ligand>
        <name>NADP(+)</name>
        <dbReference type="ChEBI" id="CHEBI:58349"/>
    </ligand>
</feature>
<dbReference type="InterPro" id="IPR016192">
    <property type="entry name" value="APOBEC/CMP_deaminase_Zn-bd"/>
</dbReference>
<sequence>MKDLEYMKQAIELAKKGSGFTNPNPMVGAVIVKEGVVIGRGYHESYGGLHAERNALKNCNTSAKGAEMYVTLEPCCHYGKTPPCTEAIINSGITRVVIGTLDPNPQMSGKGAAILQRNKIRVETGVLEKECKALIRTFAKFITTGKPYVMMKYAMTMDGKIATYTKQSKWITGEKARYQVQETRHQYSAIMAGVNTVIQDNPLLTCRLENASNPVRIICDTHLRTPLNSRIVQSASTYSAETILATCSADENKIQQYLNKGCRIIQTSEKDGHVNLHELMGVLGKMGLDSILLEGGSMLNWSALQQGIVDGIQAYIAPKIFGGSHAVSPVGGIGVALPAEAFLLADTRFIPVGNDFLMESEVVYPCLQES</sequence>
<dbReference type="PANTHER" id="PTHR38011:SF7">
    <property type="entry name" value="2,5-DIAMINO-6-RIBOSYLAMINO-4(3H)-PYRIMIDINONE 5'-PHOSPHATE REDUCTASE"/>
    <property type="match status" value="1"/>
</dbReference>
<comment type="catalytic activity">
    <reaction evidence="14 15">
        <text>2,5-diamino-6-hydroxy-4-(5-phosphoribosylamino)-pyrimidine + H2O + H(+) = 5-amino-6-(5-phospho-D-ribosylamino)uracil + NH4(+)</text>
        <dbReference type="Rhea" id="RHEA:21868"/>
        <dbReference type="ChEBI" id="CHEBI:15377"/>
        <dbReference type="ChEBI" id="CHEBI:15378"/>
        <dbReference type="ChEBI" id="CHEBI:28938"/>
        <dbReference type="ChEBI" id="CHEBI:58453"/>
        <dbReference type="ChEBI" id="CHEBI:58614"/>
        <dbReference type="EC" id="3.5.4.26"/>
    </reaction>
</comment>
<dbReference type="NCBIfam" id="TIGR00227">
    <property type="entry name" value="ribD_Cterm"/>
    <property type="match status" value="1"/>
</dbReference>
<dbReference type="Gene3D" id="3.40.140.10">
    <property type="entry name" value="Cytidine Deaminase, domain 2"/>
    <property type="match status" value="1"/>
</dbReference>
<dbReference type="STRING" id="180332.GCA_000797495_00669"/>
<feature type="binding site" evidence="17">
    <location>
        <position position="184"/>
    </location>
    <ligand>
        <name>substrate</name>
    </ligand>
</feature>
<dbReference type="GO" id="GO:0008270">
    <property type="term" value="F:zinc ion binding"/>
    <property type="evidence" value="ECO:0007669"/>
    <property type="project" value="InterPro"/>
</dbReference>
<evidence type="ECO:0000313" key="21">
    <source>
        <dbReference type="Proteomes" id="UP000306509"/>
    </source>
</evidence>
<dbReference type="InterPro" id="IPR011549">
    <property type="entry name" value="RibD_C"/>
</dbReference>
<evidence type="ECO:0000256" key="15">
    <source>
        <dbReference type="PIRNR" id="PIRNR006769"/>
    </source>
</evidence>
<feature type="binding site" evidence="17">
    <location>
        <position position="168"/>
    </location>
    <ligand>
        <name>substrate</name>
    </ligand>
</feature>